<dbReference type="Proteomes" id="UP000321814">
    <property type="component" value="Unassembled WGS sequence"/>
</dbReference>
<organism evidence="2 3">
    <name type="scientific">Rheinheimera tangshanensis</name>
    <dbReference type="NCBI Taxonomy" id="400153"/>
    <lineage>
        <taxon>Bacteria</taxon>
        <taxon>Pseudomonadati</taxon>
        <taxon>Pseudomonadota</taxon>
        <taxon>Gammaproteobacteria</taxon>
        <taxon>Chromatiales</taxon>
        <taxon>Chromatiaceae</taxon>
        <taxon>Rheinheimera</taxon>
    </lineage>
</organism>
<feature type="transmembrane region" description="Helical" evidence="1">
    <location>
        <begin position="51"/>
        <end position="69"/>
    </location>
</feature>
<dbReference type="EMBL" id="VRLR01000013">
    <property type="protein sequence ID" value="TXK78302.1"/>
    <property type="molecule type" value="Genomic_DNA"/>
</dbReference>
<keyword evidence="1" id="KW-0472">Membrane</keyword>
<accession>A0A5C8LRW2</accession>
<sequence>MANGTNSLLKLVGLVLLVLGVGLAYWGFQLSDSIQSELTEVVTGAETDKVMQFYIGGAISVVAGLFLTLKR</sequence>
<keyword evidence="1" id="KW-1133">Transmembrane helix</keyword>
<keyword evidence="1" id="KW-0812">Transmembrane</keyword>
<dbReference type="OrthoDB" id="5616530at2"/>
<dbReference type="AlphaFoldDB" id="A0A5C8LRW2"/>
<evidence type="ECO:0000256" key="1">
    <source>
        <dbReference type="SAM" id="Phobius"/>
    </source>
</evidence>
<dbReference type="InterPro" id="IPR021521">
    <property type="entry name" value="DUF3185"/>
</dbReference>
<dbReference type="RefSeq" id="WP_053424444.1">
    <property type="nucleotide sequence ID" value="NZ_BAAAGC010000010.1"/>
</dbReference>
<proteinExistence type="predicted"/>
<reference evidence="2 3" key="1">
    <citation type="submission" date="2019-08" db="EMBL/GenBank/DDBJ databases">
        <title>Draft genome analysis of Rheinheimera tangshanensis isolated from the roots of fresh rice plants (Oryza sativa).</title>
        <authorList>
            <person name="Yu Q."/>
            <person name="Qi Y."/>
            <person name="Zhang H."/>
            <person name="Pu J."/>
        </authorList>
    </citation>
    <scope>NUCLEOTIDE SEQUENCE [LARGE SCALE GENOMIC DNA]</scope>
    <source>
        <strain evidence="2 3">JA3-B52</strain>
    </source>
</reference>
<feature type="transmembrane region" description="Helical" evidence="1">
    <location>
        <begin position="7"/>
        <end position="28"/>
    </location>
</feature>
<gene>
    <name evidence="2" type="ORF">FU839_16360</name>
</gene>
<dbReference type="Pfam" id="PF11381">
    <property type="entry name" value="DUF3185"/>
    <property type="match status" value="1"/>
</dbReference>
<evidence type="ECO:0000313" key="2">
    <source>
        <dbReference type="EMBL" id="TXK78302.1"/>
    </source>
</evidence>
<comment type="caution">
    <text evidence="2">The sequence shown here is derived from an EMBL/GenBank/DDBJ whole genome shotgun (WGS) entry which is preliminary data.</text>
</comment>
<keyword evidence="3" id="KW-1185">Reference proteome</keyword>
<evidence type="ECO:0000313" key="3">
    <source>
        <dbReference type="Proteomes" id="UP000321814"/>
    </source>
</evidence>
<protein>
    <submittedName>
        <fullName evidence="2">DUF3185 family protein</fullName>
    </submittedName>
</protein>
<name>A0A5C8LRW2_9GAMM</name>